<keyword evidence="2" id="KW-1185">Reference proteome</keyword>
<reference evidence="1 2" key="1">
    <citation type="journal article" date="2020" name="Phytopathology">
        <title>Genome Sequence Resources of Colletotrichum truncatum, C. plurivorum, C. musicola, and C. sojae: Four Species Pathogenic to Soybean (Glycine max).</title>
        <authorList>
            <person name="Rogerio F."/>
            <person name="Boufleur T.R."/>
            <person name="Ciampi-Guillardi M."/>
            <person name="Sukno S.A."/>
            <person name="Thon M.R."/>
            <person name="Massola Junior N.S."/>
            <person name="Baroncelli R."/>
        </authorList>
    </citation>
    <scope>NUCLEOTIDE SEQUENCE [LARGE SCALE GENOMIC DNA]</scope>
    <source>
        <strain evidence="1 2">CMES1059</strain>
    </source>
</reference>
<accession>A0ACC3Z5J8</accession>
<sequence>MFSQDTPTIYAELLTNIRQLSVAITLPSPAERNTEGRVTADGAKLNLQHAGSQTAFSLPGKVVAPRNGLLPAPHPGSSVLSWRLPLADTSSVPIARGPLEEPVPWAATDLLPDSAVKCRNCSAVVVPQGKAEEWKDLPSENWAEMMDFWHCHKPTDHEHEHDHEHLAKRGYGANSSIAAQNGIGLVDLTSLLFTESDCQGLLYSSSNSEQSDTSSAVLAGQADPPPRMLYVICSGCKNHIGFFNVAISSVVLFKWQVSCQTASSGAPPSSSDCLAATLIATLSRSGSAKSVVVPTLSSHNVRNGYDSSPALHLWILNSNITYASSKREGKRSAIKLLYREINQQEAESMLESMTSDVQEVNLPTADIARAAESLAAKVNYLNSEWQNVTTNFIGRRNHIEDAERPKHLLRRIIWAGDGAIFAWHVRSFEFWGTRSNWDDWRPYTLEPPIALDQEVSPLTWSYAEGELEEYMRLMKDELHMEDDHVAMAKLDLEGGRDGILKLLVIALSPHLRSLKHARTRRRNPPESSLHWLTSLIENSHSKSRWSPGLQSLREVAIGVDFETVFPNNLATFEPELLASLFKLPRIDSINFNGLLDTVLDNEDTREDDSFGLTVGCSTVQHLFLQNEGQLEHDSLDAILKAPRALKSLAICGSDSRWDDVDQVVSLARQHQKRSLESLMMYHAWGMHGYRCVLYHADEVELDKFSRLRQLHIDEEDIDLWTCSDDYKCFDDQWSGTPEQREAAVQYLMSWFPTSLQVLSVGGDRVRERAAKTETWLIRLIESRRCPDLKVIYLEDDRHWREWWRVQRPHEQLCFQRLIEVGERHGVDIVSASAGNRERIHQVEFPAMPDLVSRPPRAGARDSEDCFFNVFTGSWTPKGCGYCGNCARCFEIYTREAWQTRGTSAKEAQPGESLVVNA</sequence>
<organism evidence="1 2">
    <name type="scientific">Colletotrichum truncatum</name>
    <name type="common">Anthracnose fungus</name>
    <name type="synonym">Colletotrichum capsici</name>
    <dbReference type="NCBI Taxonomy" id="5467"/>
    <lineage>
        <taxon>Eukaryota</taxon>
        <taxon>Fungi</taxon>
        <taxon>Dikarya</taxon>
        <taxon>Ascomycota</taxon>
        <taxon>Pezizomycotina</taxon>
        <taxon>Sordariomycetes</taxon>
        <taxon>Hypocreomycetidae</taxon>
        <taxon>Glomerellales</taxon>
        <taxon>Glomerellaceae</taxon>
        <taxon>Colletotrichum</taxon>
        <taxon>Colletotrichum truncatum species complex</taxon>
    </lineage>
</organism>
<protein>
    <submittedName>
        <fullName evidence="1">Snf2 family helicase</fullName>
    </submittedName>
</protein>
<keyword evidence="1" id="KW-0378">Hydrolase</keyword>
<proteinExistence type="predicted"/>
<evidence type="ECO:0000313" key="1">
    <source>
        <dbReference type="EMBL" id="KAL0939255.1"/>
    </source>
</evidence>
<comment type="caution">
    <text evidence="1">The sequence shown here is derived from an EMBL/GenBank/DDBJ whole genome shotgun (WGS) entry which is preliminary data.</text>
</comment>
<gene>
    <name evidence="1" type="ORF">CTRU02_205865</name>
</gene>
<evidence type="ECO:0000313" key="2">
    <source>
        <dbReference type="Proteomes" id="UP000805649"/>
    </source>
</evidence>
<dbReference type="EMBL" id="VUJX02000003">
    <property type="protein sequence ID" value="KAL0939255.1"/>
    <property type="molecule type" value="Genomic_DNA"/>
</dbReference>
<keyword evidence="1" id="KW-0067">ATP-binding</keyword>
<keyword evidence="1" id="KW-0347">Helicase</keyword>
<name>A0ACC3Z5J8_COLTU</name>
<keyword evidence="1" id="KW-0547">Nucleotide-binding</keyword>
<dbReference type="Proteomes" id="UP000805649">
    <property type="component" value="Unassembled WGS sequence"/>
</dbReference>